<dbReference type="AlphaFoldDB" id="A0A1B4Q0J0"/>
<evidence type="ECO:0000313" key="2">
    <source>
        <dbReference type="Proteomes" id="UP000094776"/>
    </source>
</evidence>
<dbReference type="CDD" id="cd17040">
    <property type="entry name" value="Ubl_MoaD_like"/>
    <property type="match status" value="1"/>
</dbReference>
<dbReference type="InterPro" id="IPR012675">
    <property type="entry name" value="Beta-grasp_dom_sf"/>
</dbReference>
<name>A0A1B4Q0J0_BURCE</name>
<dbReference type="SUPFAM" id="SSF54285">
    <property type="entry name" value="MoaD/ThiS"/>
    <property type="match status" value="1"/>
</dbReference>
<protein>
    <recommendedName>
        <fullName evidence="3">MoaD/ThiS family protein</fullName>
    </recommendedName>
</protein>
<proteinExistence type="predicted"/>
<evidence type="ECO:0008006" key="3">
    <source>
        <dbReference type="Google" id="ProtNLM"/>
    </source>
</evidence>
<sequence length="94" mass="10049">MLIKMPTVIFPRQLRQFTAGNAKHETKTTAFRTILDEIFALYPGLVGPVALPNGEIQPFIGIFVSGRRVSSEDMSTLSIASDAEVAIISAVAGG</sequence>
<dbReference type="EMBL" id="CP013444">
    <property type="protein sequence ID" value="AOK19679.1"/>
    <property type="molecule type" value="Genomic_DNA"/>
</dbReference>
<evidence type="ECO:0000313" key="1">
    <source>
        <dbReference type="EMBL" id="AOK19679.1"/>
    </source>
</evidence>
<dbReference type="Proteomes" id="UP000094776">
    <property type="component" value="Chromosome 2"/>
</dbReference>
<gene>
    <name evidence="1" type="ORF">WT26_27825</name>
</gene>
<dbReference type="InterPro" id="IPR016155">
    <property type="entry name" value="Mopterin_synth/thiamin_S_b"/>
</dbReference>
<reference evidence="1 2" key="1">
    <citation type="submission" date="2015-12" db="EMBL/GenBank/DDBJ databases">
        <title>Diversity of Burkholderia near neighbor genomes.</title>
        <authorList>
            <person name="Sahl J."/>
            <person name="Wagner D."/>
            <person name="Keim P."/>
        </authorList>
    </citation>
    <scope>NUCLEOTIDE SEQUENCE [LARGE SCALE GENOMIC DNA]</scope>
    <source>
        <strain evidence="1 2">MSMB1184WGS</strain>
    </source>
</reference>
<organism evidence="1 2">
    <name type="scientific">Burkholderia cepacia</name>
    <name type="common">Pseudomonas cepacia</name>
    <dbReference type="NCBI Taxonomy" id="292"/>
    <lineage>
        <taxon>Bacteria</taxon>
        <taxon>Pseudomonadati</taxon>
        <taxon>Pseudomonadota</taxon>
        <taxon>Betaproteobacteria</taxon>
        <taxon>Burkholderiales</taxon>
        <taxon>Burkholderiaceae</taxon>
        <taxon>Burkholderia</taxon>
        <taxon>Burkholderia cepacia complex</taxon>
    </lineage>
</organism>
<dbReference type="Gene3D" id="3.10.20.30">
    <property type="match status" value="1"/>
</dbReference>
<accession>A0A1B4Q0J0</accession>